<dbReference type="InterPro" id="IPR008912">
    <property type="entry name" value="Uncharacterised_CoxE"/>
</dbReference>
<feature type="compositionally biased region" description="Basic and acidic residues" evidence="1">
    <location>
        <begin position="90"/>
        <end position="99"/>
    </location>
</feature>
<dbReference type="Gene3D" id="3.40.50.410">
    <property type="entry name" value="von Willebrand factor, type A domain"/>
    <property type="match status" value="1"/>
</dbReference>
<dbReference type="PANTHER" id="PTHR39338">
    <property type="entry name" value="BLL5662 PROTEIN-RELATED"/>
    <property type="match status" value="1"/>
</dbReference>
<organism evidence="2 3">
    <name type="scientific">Agaribacillus aureus</name>
    <dbReference type="NCBI Taxonomy" id="3051825"/>
    <lineage>
        <taxon>Bacteria</taxon>
        <taxon>Pseudomonadati</taxon>
        <taxon>Bacteroidota</taxon>
        <taxon>Cytophagia</taxon>
        <taxon>Cytophagales</taxon>
        <taxon>Splendidivirgaceae</taxon>
        <taxon>Agaribacillus</taxon>
    </lineage>
</organism>
<name>A0ABT8L075_9BACT</name>
<dbReference type="InterPro" id="IPR011195">
    <property type="entry name" value="UCP010256"/>
</dbReference>
<dbReference type="PIRSF" id="PIRSF010256">
    <property type="entry name" value="CoxE_vWa"/>
    <property type="match status" value="1"/>
</dbReference>
<proteinExistence type="predicted"/>
<keyword evidence="3" id="KW-1185">Reference proteome</keyword>
<dbReference type="Proteomes" id="UP001172083">
    <property type="component" value="Unassembled WGS sequence"/>
</dbReference>
<feature type="region of interest" description="Disordered" evidence="1">
    <location>
        <begin position="90"/>
        <end position="110"/>
    </location>
</feature>
<dbReference type="EMBL" id="JAUJEB010000001">
    <property type="protein sequence ID" value="MDN5210676.1"/>
    <property type="molecule type" value="Genomic_DNA"/>
</dbReference>
<evidence type="ECO:0000256" key="1">
    <source>
        <dbReference type="SAM" id="MobiDB-lite"/>
    </source>
</evidence>
<sequence length="407" mass="47127">MSADYIKRKTTLTENIISFCRYLRGHGFSVDPTMQADALYALTLIRINSWDELRIVLKSTLPKNQKQVVAFDKLFEDYWKALNQAVDAKIKNKPSDKTKQQPKWPPGNKPSFDTLKNWLSGNIGKEQQETAFYSAQANLSQKDFSSFTDDELWELRKLIRKIAKSIVNRKMRRFVTTHEHKKMDLRKIFRNNLKRGGEVLDLYYKKHKETDLNLVILCDVSKSMELYSRFLIQFLYAFQHVYSRIETFVFSTILYHVSAQLSNKNFERSLQSLTNEVSHWAGGTKIGKSLHTFVSDYAPHFLNRKTTVVIVSDGWDTGDISLLKESMAHIYRSSGKVIWLNPLAGAPDFQPDTEGMKCSLPFIDILAPIHNIDSLKKLPGYLLNTRRKKRAWVLSPHRTGRDQGIRN</sequence>
<accession>A0ABT8L075</accession>
<reference evidence="2" key="1">
    <citation type="submission" date="2023-06" db="EMBL/GenBank/DDBJ databases">
        <title>Genomic of Agaribacillus aureum.</title>
        <authorList>
            <person name="Wang G."/>
        </authorList>
    </citation>
    <scope>NUCLEOTIDE SEQUENCE</scope>
    <source>
        <strain evidence="2">BMA12</strain>
    </source>
</reference>
<protein>
    <submittedName>
        <fullName evidence="2">VWA domain-containing protein</fullName>
    </submittedName>
</protein>
<dbReference type="CDD" id="cd00198">
    <property type="entry name" value="vWFA"/>
    <property type="match status" value="1"/>
</dbReference>
<dbReference type="InterPro" id="IPR036465">
    <property type="entry name" value="vWFA_dom_sf"/>
</dbReference>
<dbReference type="PANTHER" id="PTHR39338:SF6">
    <property type="entry name" value="BLL5662 PROTEIN"/>
    <property type="match status" value="1"/>
</dbReference>
<dbReference type="RefSeq" id="WP_346756018.1">
    <property type="nucleotide sequence ID" value="NZ_JAUJEB010000001.1"/>
</dbReference>
<evidence type="ECO:0000313" key="3">
    <source>
        <dbReference type="Proteomes" id="UP001172083"/>
    </source>
</evidence>
<evidence type="ECO:0000313" key="2">
    <source>
        <dbReference type="EMBL" id="MDN5210676.1"/>
    </source>
</evidence>
<comment type="caution">
    <text evidence="2">The sequence shown here is derived from an EMBL/GenBank/DDBJ whole genome shotgun (WGS) entry which is preliminary data.</text>
</comment>
<gene>
    <name evidence="2" type="ORF">QQ020_01415</name>
</gene>
<dbReference type="SUPFAM" id="SSF53300">
    <property type="entry name" value="vWA-like"/>
    <property type="match status" value="1"/>
</dbReference>
<dbReference type="Pfam" id="PF05762">
    <property type="entry name" value="VWA_CoxE"/>
    <property type="match status" value="1"/>
</dbReference>